<evidence type="ECO:0000313" key="8">
    <source>
        <dbReference type="EMBL" id="CAF4788719.1"/>
    </source>
</evidence>
<proteinExistence type="inferred from homology"/>
<dbReference type="EMBL" id="CAJOBZ010000005">
    <property type="protein sequence ID" value="CAF4788719.1"/>
    <property type="molecule type" value="Genomic_DNA"/>
</dbReference>
<name>A0A821NMJ0_9NEOP</name>
<gene>
    <name evidence="8" type="ORF">PMACD_LOCUS2762</name>
</gene>
<dbReference type="Gene3D" id="3.40.50.1820">
    <property type="entry name" value="alpha/beta hydrolase"/>
    <property type="match status" value="1"/>
</dbReference>
<reference evidence="8" key="1">
    <citation type="submission" date="2021-02" db="EMBL/GenBank/DDBJ databases">
        <authorList>
            <person name="Steward A R."/>
        </authorList>
    </citation>
    <scope>NUCLEOTIDE SEQUENCE</scope>
</reference>
<dbReference type="PANTHER" id="PTHR11559">
    <property type="entry name" value="CARBOXYLESTERASE"/>
    <property type="match status" value="1"/>
</dbReference>
<evidence type="ECO:0000256" key="6">
    <source>
        <dbReference type="RuleBase" id="RU361235"/>
    </source>
</evidence>
<sequence length="554" mass="62415">MAISESFVTLPMKAGKNLTQQSVLVVCETVSSLLTPVVEISQGKLRGSRSLFGQNRYYNIPYAVAARFQKPKEPSKWHGIFDAIHSSLQLRCPQWRKFFVFGKEECLYLDVFSPEWATPRSKLPVMVYLHGGAYYMGAKNLYDPEFLVVKNTVVVTVNYRLGVLGFLCLNGISNLGLRDQVAALKWIQKNIAAFGGDTENVTLCGESAGASSAAFHLLSELSRGLFHKMILMSGTALSVWAFNQESTEPAFKDASKISEVNSDEDVFKVFTEAPLETLIKATKDTSVNPRYFKYSPCVDSHNPDPFFRDTPYNIMKSGNFNSVPVMMGFTESEGSYFYGLLDESSVANLNDNFADMIPSLFSWCPNNRQQVATLLRSHYFGCGNITMNSVNNLVRFYSDWVAYAAILAFSKVLTKFSNKPVYNYLFAYEGDREFAKIFIRDLKGPVHAGELFYIFKPFGISMLLSTRDERFIVKFTTMMTNFMRYGNPTPKTSKLLPWPPATKNASNIMVLDQKLSVLKQPYKRHTGEFFLNLLCTYGEAGYVPCDSSQICLKN</sequence>
<dbReference type="SUPFAM" id="SSF53474">
    <property type="entry name" value="alpha/beta-Hydrolases"/>
    <property type="match status" value="1"/>
</dbReference>
<keyword evidence="4" id="KW-1015">Disulfide bond</keyword>
<evidence type="ECO:0000259" key="7">
    <source>
        <dbReference type="Pfam" id="PF00135"/>
    </source>
</evidence>
<evidence type="ECO:0000256" key="3">
    <source>
        <dbReference type="ARBA" id="ARBA00022801"/>
    </source>
</evidence>
<dbReference type="InterPro" id="IPR002018">
    <property type="entry name" value="CarbesteraseB"/>
</dbReference>
<dbReference type="InterPro" id="IPR050309">
    <property type="entry name" value="Type-B_Carboxylest/Lipase"/>
</dbReference>
<evidence type="ECO:0000256" key="2">
    <source>
        <dbReference type="ARBA" id="ARBA00022487"/>
    </source>
</evidence>
<dbReference type="Proteomes" id="UP000663880">
    <property type="component" value="Unassembled WGS sequence"/>
</dbReference>
<dbReference type="Pfam" id="PF00135">
    <property type="entry name" value="COesterase"/>
    <property type="match status" value="1"/>
</dbReference>
<keyword evidence="5" id="KW-0325">Glycoprotein</keyword>
<evidence type="ECO:0000256" key="4">
    <source>
        <dbReference type="ARBA" id="ARBA00023157"/>
    </source>
</evidence>
<dbReference type="EC" id="3.1.1.-" evidence="6"/>
<dbReference type="AlphaFoldDB" id="A0A821NMJ0"/>
<evidence type="ECO:0000313" key="9">
    <source>
        <dbReference type="Proteomes" id="UP000663880"/>
    </source>
</evidence>
<evidence type="ECO:0000256" key="1">
    <source>
        <dbReference type="ARBA" id="ARBA00005964"/>
    </source>
</evidence>
<dbReference type="InterPro" id="IPR019826">
    <property type="entry name" value="Carboxylesterase_B_AS"/>
</dbReference>
<organism evidence="8 9">
    <name type="scientific">Pieris macdunnoughi</name>
    <dbReference type="NCBI Taxonomy" id="345717"/>
    <lineage>
        <taxon>Eukaryota</taxon>
        <taxon>Metazoa</taxon>
        <taxon>Ecdysozoa</taxon>
        <taxon>Arthropoda</taxon>
        <taxon>Hexapoda</taxon>
        <taxon>Insecta</taxon>
        <taxon>Pterygota</taxon>
        <taxon>Neoptera</taxon>
        <taxon>Endopterygota</taxon>
        <taxon>Lepidoptera</taxon>
        <taxon>Glossata</taxon>
        <taxon>Ditrysia</taxon>
        <taxon>Papilionoidea</taxon>
        <taxon>Pieridae</taxon>
        <taxon>Pierinae</taxon>
        <taxon>Pieris</taxon>
    </lineage>
</organism>
<evidence type="ECO:0000256" key="5">
    <source>
        <dbReference type="ARBA" id="ARBA00023180"/>
    </source>
</evidence>
<comment type="similarity">
    <text evidence="1 6">Belongs to the type-B carboxylesterase/lipase family.</text>
</comment>
<feature type="domain" description="Carboxylesterase type B" evidence="7">
    <location>
        <begin position="35"/>
        <end position="526"/>
    </location>
</feature>
<dbReference type="GO" id="GO:0052689">
    <property type="term" value="F:carboxylic ester hydrolase activity"/>
    <property type="evidence" value="ECO:0007669"/>
    <property type="project" value="UniProtKB-KW"/>
</dbReference>
<protein>
    <recommendedName>
        <fullName evidence="6">Carboxylic ester hydrolase</fullName>
        <ecNumber evidence="6">3.1.1.-</ecNumber>
    </recommendedName>
</protein>
<comment type="caution">
    <text evidence="8">The sequence shown here is derived from an EMBL/GenBank/DDBJ whole genome shotgun (WGS) entry which is preliminary data.</text>
</comment>
<keyword evidence="3 6" id="KW-0378">Hydrolase</keyword>
<dbReference type="InterPro" id="IPR029058">
    <property type="entry name" value="AB_hydrolase_fold"/>
</dbReference>
<dbReference type="PROSITE" id="PS00122">
    <property type="entry name" value="CARBOXYLESTERASE_B_1"/>
    <property type="match status" value="1"/>
</dbReference>
<keyword evidence="2" id="KW-0719">Serine esterase</keyword>
<dbReference type="OrthoDB" id="19653at2759"/>
<accession>A0A821NMJ0</accession>
<keyword evidence="9" id="KW-1185">Reference proteome</keyword>